<feature type="transmembrane region" description="Helical" evidence="9">
    <location>
        <begin position="262"/>
        <end position="283"/>
    </location>
</feature>
<keyword evidence="7 9" id="KW-0012">Acyltransferase</keyword>
<comment type="catalytic activity">
    <reaction evidence="9">
        <text>L-cysteinyl-[protein] + hexadecanoyl-CoA = S-hexadecanoyl-L-cysteinyl-[protein] + CoA</text>
        <dbReference type="Rhea" id="RHEA:36683"/>
        <dbReference type="Rhea" id="RHEA-COMP:10131"/>
        <dbReference type="Rhea" id="RHEA-COMP:11032"/>
        <dbReference type="ChEBI" id="CHEBI:29950"/>
        <dbReference type="ChEBI" id="CHEBI:57287"/>
        <dbReference type="ChEBI" id="CHEBI:57379"/>
        <dbReference type="ChEBI" id="CHEBI:74151"/>
        <dbReference type="EC" id="2.3.1.225"/>
    </reaction>
</comment>
<comment type="domain">
    <text evidence="9">The DHHC domain is required for palmitoyltransferase activity.</text>
</comment>
<protein>
    <recommendedName>
        <fullName evidence="9">Palmitoyltransferase</fullName>
        <ecNumber evidence="9">2.3.1.225</ecNumber>
    </recommendedName>
</protein>
<evidence type="ECO:0000259" key="10">
    <source>
        <dbReference type="Pfam" id="PF01529"/>
    </source>
</evidence>
<proteinExistence type="inferred from homology"/>
<dbReference type="Pfam" id="PF01529">
    <property type="entry name" value="DHHC"/>
    <property type="match status" value="1"/>
</dbReference>
<dbReference type="GO" id="GO:0000139">
    <property type="term" value="C:Golgi membrane"/>
    <property type="evidence" value="ECO:0007669"/>
    <property type="project" value="UniProtKB-SubCell"/>
</dbReference>
<evidence type="ECO:0000256" key="1">
    <source>
        <dbReference type="ARBA" id="ARBA00004439"/>
    </source>
</evidence>
<evidence type="ECO:0000313" key="12">
    <source>
        <dbReference type="Proteomes" id="UP000694416"/>
    </source>
</evidence>
<evidence type="ECO:0000256" key="7">
    <source>
        <dbReference type="ARBA" id="ARBA00023315"/>
    </source>
</evidence>
<feature type="transmembrane region" description="Helical" evidence="9">
    <location>
        <begin position="226"/>
        <end position="247"/>
    </location>
</feature>
<dbReference type="GO" id="GO:0005783">
    <property type="term" value="C:endoplasmic reticulum"/>
    <property type="evidence" value="ECO:0007669"/>
    <property type="project" value="TreeGrafter"/>
</dbReference>
<dbReference type="GO" id="GO:0030659">
    <property type="term" value="C:cytoplasmic vesicle membrane"/>
    <property type="evidence" value="ECO:0007669"/>
    <property type="project" value="UniProtKB-SubCell"/>
</dbReference>
<dbReference type="InterPro" id="IPR002110">
    <property type="entry name" value="Ankyrin_rpt"/>
</dbReference>
<comment type="similarity">
    <text evidence="8">Belongs to the DHHC palmitoyltransferase family. PFA5 subfamily.</text>
</comment>
<keyword evidence="4 9" id="KW-0812">Transmembrane</keyword>
<keyword evidence="5 9" id="KW-1133">Transmembrane helix</keyword>
<dbReference type="Ensembl" id="ENSPTET00000005022.1">
    <property type="protein sequence ID" value="ENSPTEP00000003202.1"/>
    <property type="gene ID" value="ENSPTEG00000003800.1"/>
</dbReference>
<dbReference type="GO" id="GO:0019706">
    <property type="term" value="F:protein-cysteine S-palmitoyltransferase activity"/>
    <property type="evidence" value="ECO:0007669"/>
    <property type="project" value="UniProtKB-EC"/>
</dbReference>
<comment type="subcellular location">
    <subcellularLocation>
        <location evidence="1">Cytoplasmic vesicle membrane</location>
        <topology evidence="1">Multi-pass membrane protein</topology>
    </subcellularLocation>
    <subcellularLocation>
        <location evidence="2">Golgi apparatus membrane</location>
        <topology evidence="2">Multi-pass membrane protein</topology>
    </subcellularLocation>
</comment>
<evidence type="ECO:0000313" key="11">
    <source>
        <dbReference type="Ensembl" id="ENSPTEP00000003202.1"/>
    </source>
</evidence>
<dbReference type="GO" id="GO:0006612">
    <property type="term" value="P:protein targeting to membrane"/>
    <property type="evidence" value="ECO:0007669"/>
    <property type="project" value="TreeGrafter"/>
</dbReference>
<feature type="transmembrane region" description="Helical" evidence="9">
    <location>
        <begin position="473"/>
        <end position="494"/>
    </location>
</feature>
<dbReference type="Proteomes" id="UP000694416">
    <property type="component" value="Unplaced"/>
</dbReference>
<evidence type="ECO:0000256" key="4">
    <source>
        <dbReference type="ARBA" id="ARBA00022692"/>
    </source>
</evidence>
<feature type="domain" description="Palmitoyltransferase DHHC" evidence="10">
    <location>
        <begin position="390"/>
        <end position="511"/>
    </location>
</feature>
<keyword evidence="3 9" id="KW-0808">Transferase</keyword>
<evidence type="ECO:0000256" key="9">
    <source>
        <dbReference type="RuleBase" id="RU079119"/>
    </source>
</evidence>
<dbReference type="Gene3D" id="1.25.40.20">
    <property type="entry name" value="Ankyrin repeat-containing domain"/>
    <property type="match status" value="1"/>
</dbReference>
<sequence>MDGINCPNLLEVPNVIENLFHFVKNGDSKIYYILEKNLSLVDSQDENGNSLLHWAVFLNNVYLACYLLEKSFEISHKDFNGCTVIDWASYNNNIFFLRLFSIFMNNLYSFNITYPSSALHKAVIGNAYEAVVYLIYKKHQNVFDIATNDKKTILNFIEENRDKVDYRIYEFLTCKKVQKFCKKKNNKQKINTLYEPNGTIGPYTIKKKKKLTVFRKIYYEFIENKWLLLYPLIVILGYLYFNIAYFFYTRMYIYKENHFVDISHLLLFVAYYVVISTNPGYLYDSNLQLSKNKLLANDNTNENKPTHKEIEIKRNCKNKVSEETNKDKVNPIYNNIVQTIEKEIKDYEKETKVIEFVENVKCEKIDTLQKKFFINKNNYFPLFQIKSLDINKLCPSCFLFKTLRTKHCRYCDVCIDIFDHHCVYTLNCMGVDNARMFLSWILFNICFMCYNIYKNISFIFKNCSYNNVNLLFFLSFFTSIISLIYIIFMANILIHSVFNILENITSNENYKMYYSKLFFTYTLKLGKNNEPFVVRTIKNPFDKGAWMNVLNFLTKSKKNLSETKKNTFSWIQMLKVNEYKSL</sequence>
<dbReference type="PROSITE" id="PS50216">
    <property type="entry name" value="DHHC"/>
    <property type="match status" value="1"/>
</dbReference>
<evidence type="ECO:0000256" key="2">
    <source>
        <dbReference type="ARBA" id="ARBA00004653"/>
    </source>
</evidence>
<reference evidence="11" key="1">
    <citation type="submission" date="2025-08" db="UniProtKB">
        <authorList>
            <consortium name="Ensembl"/>
        </authorList>
    </citation>
    <scope>IDENTIFICATION</scope>
</reference>
<dbReference type="EC" id="2.3.1.225" evidence="9"/>
<keyword evidence="6 9" id="KW-0472">Membrane</keyword>
<dbReference type="AlphaFoldDB" id="A0A8C9GM21"/>
<dbReference type="SMART" id="SM00248">
    <property type="entry name" value="ANK"/>
    <property type="match status" value="3"/>
</dbReference>
<name>A0A8C9GM21_9PRIM</name>
<dbReference type="PANTHER" id="PTHR22883">
    <property type="entry name" value="ZINC FINGER DHHC DOMAIN CONTAINING PROTEIN"/>
    <property type="match status" value="1"/>
</dbReference>
<dbReference type="InterPro" id="IPR036770">
    <property type="entry name" value="Ankyrin_rpt-contain_sf"/>
</dbReference>
<evidence type="ECO:0000256" key="6">
    <source>
        <dbReference type="ARBA" id="ARBA00023136"/>
    </source>
</evidence>
<reference evidence="11" key="2">
    <citation type="submission" date="2025-09" db="UniProtKB">
        <authorList>
            <consortium name="Ensembl"/>
        </authorList>
    </citation>
    <scope>IDENTIFICATION</scope>
</reference>
<organism evidence="11 12">
    <name type="scientific">Piliocolobus tephrosceles</name>
    <name type="common">Ugandan red Colobus</name>
    <dbReference type="NCBI Taxonomy" id="591936"/>
    <lineage>
        <taxon>Eukaryota</taxon>
        <taxon>Metazoa</taxon>
        <taxon>Chordata</taxon>
        <taxon>Craniata</taxon>
        <taxon>Vertebrata</taxon>
        <taxon>Euteleostomi</taxon>
        <taxon>Mammalia</taxon>
        <taxon>Eutheria</taxon>
        <taxon>Euarchontoglires</taxon>
        <taxon>Primates</taxon>
        <taxon>Haplorrhini</taxon>
        <taxon>Catarrhini</taxon>
        <taxon>Cercopithecidae</taxon>
        <taxon>Colobinae</taxon>
        <taxon>Piliocolobus</taxon>
    </lineage>
</organism>
<dbReference type="PANTHER" id="PTHR22883:SF23">
    <property type="entry name" value="PALMITOYLTRANSFERASE ZDHHC6"/>
    <property type="match status" value="1"/>
</dbReference>
<evidence type="ECO:0000256" key="3">
    <source>
        <dbReference type="ARBA" id="ARBA00022679"/>
    </source>
</evidence>
<feature type="transmembrane region" description="Helical" evidence="9">
    <location>
        <begin position="436"/>
        <end position="453"/>
    </location>
</feature>
<dbReference type="InterPro" id="IPR039859">
    <property type="entry name" value="PFA4/ZDH16/20/ERF2-like"/>
</dbReference>
<accession>A0A8C9GM21</accession>
<dbReference type="InterPro" id="IPR001594">
    <property type="entry name" value="Palmitoyltrfase_DHHC"/>
</dbReference>
<evidence type="ECO:0000256" key="5">
    <source>
        <dbReference type="ARBA" id="ARBA00022989"/>
    </source>
</evidence>
<dbReference type="SUPFAM" id="SSF48403">
    <property type="entry name" value="Ankyrin repeat"/>
    <property type="match status" value="1"/>
</dbReference>
<evidence type="ECO:0000256" key="8">
    <source>
        <dbReference type="ARBA" id="ARBA00038298"/>
    </source>
</evidence>
<keyword evidence="12" id="KW-1185">Reference proteome</keyword>